<dbReference type="CDD" id="cd07823">
    <property type="entry name" value="SRPBCC_5"/>
    <property type="match status" value="1"/>
</dbReference>
<dbReference type="OrthoDB" id="9808623at2"/>
<dbReference type="Pfam" id="PF06240">
    <property type="entry name" value="COXG"/>
    <property type="match status" value="1"/>
</dbReference>
<dbReference type="EMBL" id="FOAW01000016">
    <property type="protein sequence ID" value="SEL86210.1"/>
    <property type="molecule type" value="Genomic_DNA"/>
</dbReference>
<evidence type="ECO:0000313" key="4">
    <source>
        <dbReference type="Proteomes" id="UP000198677"/>
    </source>
</evidence>
<keyword evidence="2" id="KW-1133">Transmembrane helix</keyword>
<evidence type="ECO:0000313" key="3">
    <source>
        <dbReference type="EMBL" id="SEL86210.1"/>
    </source>
</evidence>
<name>A0A1H7TMY1_9NOCA</name>
<evidence type="ECO:0000256" key="2">
    <source>
        <dbReference type="SAM" id="Phobius"/>
    </source>
</evidence>
<keyword evidence="4" id="KW-1185">Reference proteome</keyword>
<dbReference type="AlphaFoldDB" id="A0A1H7TMY1"/>
<dbReference type="Proteomes" id="UP000198677">
    <property type="component" value="Unassembled WGS sequence"/>
</dbReference>
<organism evidence="3 4">
    <name type="scientific">Rhodococcus maanshanensis</name>
    <dbReference type="NCBI Taxonomy" id="183556"/>
    <lineage>
        <taxon>Bacteria</taxon>
        <taxon>Bacillati</taxon>
        <taxon>Actinomycetota</taxon>
        <taxon>Actinomycetes</taxon>
        <taxon>Mycobacteriales</taxon>
        <taxon>Nocardiaceae</taxon>
        <taxon>Rhodococcus</taxon>
    </lineage>
</organism>
<evidence type="ECO:0008006" key="5">
    <source>
        <dbReference type="Google" id="ProtNLM"/>
    </source>
</evidence>
<proteinExistence type="predicted"/>
<dbReference type="PANTHER" id="PTHR38588:SF1">
    <property type="entry name" value="BLL0334 PROTEIN"/>
    <property type="match status" value="1"/>
</dbReference>
<feature type="region of interest" description="Disordered" evidence="1">
    <location>
        <begin position="148"/>
        <end position="167"/>
    </location>
</feature>
<keyword evidence="2" id="KW-0812">Transmembrane</keyword>
<dbReference type="InterPro" id="IPR023393">
    <property type="entry name" value="START-like_dom_sf"/>
</dbReference>
<gene>
    <name evidence="3" type="ORF">SAMN05444583_11632</name>
</gene>
<protein>
    <recommendedName>
        <fullName evidence="5">Carbon monoxide dehydrogenase subunit G</fullName>
    </recommendedName>
</protein>
<dbReference type="SUPFAM" id="SSF55961">
    <property type="entry name" value="Bet v1-like"/>
    <property type="match status" value="1"/>
</dbReference>
<evidence type="ECO:0000256" key="1">
    <source>
        <dbReference type="SAM" id="MobiDB-lite"/>
    </source>
</evidence>
<keyword evidence="2" id="KW-0472">Membrane</keyword>
<accession>A0A1H7TMY1</accession>
<dbReference type="Gene3D" id="3.30.530.20">
    <property type="match status" value="1"/>
</dbReference>
<dbReference type="InterPro" id="IPR010419">
    <property type="entry name" value="CO_DH_gsu"/>
</dbReference>
<dbReference type="PANTHER" id="PTHR38588">
    <property type="entry name" value="BLL0334 PROTEIN"/>
    <property type="match status" value="1"/>
</dbReference>
<dbReference type="RefSeq" id="WP_072749640.1">
    <property type="nucleotide sequence ID" value="NZ_FOAW01000016.1"/>
</dbReference>
<sequence>MKLENQFTVNAPIETAWDTLTDLDAVAPLLPGAQLTGRDGDAYLGKMKVKVGPVTSEFSGRAALTETDRAAHRAVIEANGRDSRGAGNASATITARLVEDGAATRVTVDTDMRVVGKLAQFGSGVIAQVSEKMMNQFAASLEAKLAAGESATEPETAVPAEQGAPSGALVAAPEPVEEPEPLDLLGLAGPALVRRLLPLAAAVLAGVVAGLAIRFLRRHER</sequence>
<feature type="transmembrane region" description="Helical" evidence="2">
    <location>
        <begin position="196"/>
        <end position="216"/>
    </location>
</feature>
<reference evidence="4" key="1">
    <citation type="submission" date="2016-10" db="EMBL/GenBank/DDBJ databases">
        <authorList>
            <person name="Varghese N."/>
            <person name="Submissions S."/>
        </authorList>
    </citation>
    <scope>NUCLEOTIDE SEQUENCE [LARGE SCALE GENOMIC DNA]</scope>
    <source>
        <strain evidence="4">DSM 44675</strain>
    </source>
</reference>